<dbReference type="STRING" id="299255.SAMN02745129_2366"/>
<accession>A0A1M5U1G5</accession>
<dbReference type="Proteomes" id="UP000184268">
    <property type="component" value="Unassembled WGS sequence"/>
</dbReference>
<sequence>MEREPYTYQTEEPHFDNSATLSDWLYSHMPEGWEIVDRDGTYAEVRDEERRLYAVQASGNGDSQNHKIEFELLEDPLPVRRFVGAKGNGAKIEYVKQRGSKHPSERDPDTAIFSVIRWQGRDPETDQCLESGHNGVSAMLEIREGCDEVLRYAIKYHPDWAKAAIGVYRSAVREPGWLDHVDASEDLSETGCVSGVFFKYPDGIRVSYNKPRLTRQQWLAERNSPDAGKLKPEHLKLSLEKWQGDCQLGEEGLQRLNILRDNIDYVLAFVRREFPGLVEFVEKGRQQQLAGEGESLGPM</sequence>
<gene>
    <name evidence="1" type="ORF">SAMN02745129_2366</name>
</gene>
<name>A0A1M5U1G5_9GAMM</name>
<protein>
    <submittedName>
        <fullName evidence="1">Uncharacterized protein</fullName>
    </submittedName>
</protein>
<organism evidence="1 2">
    <name type="scientific">Ferrimonas marina</name>
    <dbReference type="NCBI Taxonomy" id="299255"/>
    <lineage>
        <taxon>Bacteria</taxon>
        <taxon>Pseudomonadati</taxon>
        <taxon>Pseudomonadota</taxon>
        <taxon>Gammaproteobacteria</taxon>
        <taxon>Alteromonadales</taxon>
        <taxon>Ferrimonadaceae</taxon>
        <taxon>Ferrimonas</taxon>
    </lineage>
</organism>
<dbReference type="EMBL" id="FQXG01000003">
    <property type="protein sequence ID" value="SHH56804.1"/>
    <property type="molecule type" value="Genomic_DNA"/>
</dbReference>
<dbReference type="AlphaFoldDB" id="A0A1M5U1G5"/>
<evidence type="ECO:0000313" key="2">
    <source>
        <dbReference type="Proteomes" id="UP000184268"/>
    </source>
</evidence>
<keyword evidence="2" id="KW-1185">Reference proteome</keyword>
<dbReference type="RefSeq" id="WP_143165619.1">
    <property type="nucleotide sequence ID" value="NZ_FQXG01000003.1"/>
</dbReference>
<reference evidence="2" key="1">
    <citation type="submission" date="2016-11" db="EMBL/GenBank/DDBJ databases">
        <authorList>
            <person name="Varghese N."/>
            <person name="Submissions S."/>
        </authorList>
    </citation>
    <scope>NUCLEOTIDE SEQUENCE [LARGE SCALE GENOMIC DNA]</scope>
    <source>
        <strain evidence="2">DSM 16917</strain>
    </source>
</reference>
<evidence type="ECO:0000313" key="1">
    <source>
        <dbReference type="EMBL" id="SHH56804.1"/>
    </source>
</evidence>
<proteinExistence type="predicted"/>